<sequence>MFNPLKGLGNLQQLQQQAKQMQQALQKEEVTVENNGVIITIRGDQRIINVEIDGVMENRVADAINDAVKKTQELAARKLMEMNQG</sequence>
<evidence type="ECO:0000313" key="2">
    <source>
        <dbReference type="Proteomes" id="UP000228503"/>
    </source>
</evidence>
<name>A0A2M7TWC9_9BACT</name>
<protein>
    <recommendedName>
        <fullName evidence="3">Nucleoid-associated protein, YbaB/EbfC family</fullName>
    </recommendedName>
</protein>
<dbReference type="AlphaFoldDB" id="A0A2M7TWC9"/>
<dbReference type="Proteomes" id="UP000228503">
    <property type="component" value="Unassembled WGS sequence"/>
</dbReference>
<reference evidence="2" key="1">
    <citation type="submission" date="2017-09" db="EMBL/GenBank/DDBJ databases">
        <title>Depth-based differentiation of microbial function through sediment-hosted aquifers and enrichment of novel symbionts in the deep terrestrial subsurface.</title>
        <authorList>
            <person name="Probst A.J."/>
            <person name="Ladd B."/>
            <person name="Jarett J.K."/>
            <person name="Geller-Mcgrath D.E."/>
            <person name="Sieber C.M.K."/>
            <person name="Emerson J.B."/>
            <person name="Anantharaman K."/>
            <person name="Thomas B.C."/>
            <person name="Malmstrom R."/>
            <person name="Stieglmeier M."/>
            <person name="Klingl A."/>
            <person name="Woyke T."/>
            <person name="Ryan C.M."/>
            <person name="Banfield J.F."/>
        </authorList>
    </citation>
    <scope>NUCLEOTIDE SEQUENCE [LARGE SCALE GENOMIC DNA]</scope>
</reference>
<organism evidence="1 2">
    <name type="scientific">Candidatus Roizmanbacteria bacterium CG_4_10_14_0_2_um_filter_39_13</name>
    <dbReference type="NCBI Taxonomy" id="1974825"/>
    <lineage>
        <taxon>Bacteria</taxon>
        <taxon>Candidatus Roizmaniibacteriota</taxon>
    </lineage>
</organism>
<dbReference type="InterPro" id="IPR004401">
    <property type="entry name" value="YbaB/EbfC"/>
</dbReference>
<dbReference type="SUPFAM" id="SSF82607">
    <property type="entry name" value="YbaB-like"/>
    <property type="match status" value="1"/>
</dbReference>
<proteinExistence type="predicted"/>
<dbReference type="Gene3D" id="3.30.1310.10">
    <property type="entry name" value="Nucleoid-associated protein YbaB-like domain"/>
    <property type="match status" value="1"/>
</dbReference>
<accession>A0A2M7TWC9</accession>
<gene>
    <name evidence="1" type="ORF">COY16_05105</name>
</gene>
<dbReference type="InterPro" id="IPR036894">
    <property type="entry name" value="YbaB-like_sf"/>
</dbReference>
<comment type="caution">
    <text evidence="1">The sequence shown here is derived from an EMBL/GenBank/DDBJ whole genome shotgun (WGS) entry which is preliminary data.</text>
</comment>
<evidence type="ECO:0000313" key="1">
    <source>
        <dbReference type="EMBL" id="PIZ62119.1"/>
    </source>
</evidence>
<dbReference type="GO" id="GO:0003677">
    <property type="term" value="F:DNA binding"/>
    <property type="evidence" value="ECO:0007669"/>
    <property type="project" value="InterPro"/>
</dbReference>
<evidence type="ECO:0008006" key="3">
    <source>
        <dbReference type="Google" id="ProtNLM"/>
    </source>
</evidence>
<dbReference type="Pfam" id="PF02575">
    <property type="entry name" value="YbaB_DNA_bd"/>
    <property type="match status" value="1"/>
</dbReference>
<dbReference type="EMBL" id="PFOB01000065">
    <property type="protein sequence ID" value="PIZ62119.1"/>
    <property type="molecule type" value="Genomic_DNA"/>
</dbReference>